<organism evidence="1 2">
    <name type="scientific">Odynerus spinipes</name>
    <dbReference type="NCBI Taxonomy" id="1348599"/>
    <lineage>
        <taxon>Eukaryota</taxon>
        <taxon>Metazoa</taxon>
        <taxon>Ecdysozoa</taxon>
        <taxon>Arthropoda</taxon>
        <taxon>Hexapoda</taxon>
        <taxon>Insecta</taxon>
        <taxon>Pterygota</taxon>
        <taxon>Neoptera</taxon>
        <taxon>Endopterygota</taxon>
        <taxon>Hymenoptera</taxon>
        <taxon>Apocrita</taxon>
        <taxon>Aculeata</taxon>
        <taxon>Vespoidea</taxon>
        <taxon>Vespidae</taxon>
        <taxon>Eumeninae</taxon>
        <taxon>Odynerus</taxon>
    </lineage>
</organism>
<dbReference type="PANTHER" id="PTHR16260">
    <property type="entry name" value="SIMILAR TO 1700123O20RIK PROTEIN"/>
    <property type="match status" value="1"/>
</dbReference>
<reference evidence="1" key="1">
    <citation type="submission" date="2021-08" db="EMBL/GenBank/DDBJ databases">
        <authorList>
            <person name="Misof B."/>
            <person name="Oliver O."/>
            <person name="Podsiadlowski L."/>
            <person name="Donath A."/>
            <person name="Peters R."/>
            <person name="Mayer C."/>
            <person name="Rust J."/>
            <person name="Gunkel S."/>
            <person name="Lesny P."/>
            <person name="Martin S."/>
            <person name="Oeyen J.P."/>
            <person name="Petersen M."/>
            <person name="Panagiotis P."/>
            <person name="Wilbrandt J."/>
            <person name="Tanja T."/>
        </authorList>
    </citation>
    <scope>NUCLEOTIDE SEQUENCE</scope>
    <source>
        <strain evidence="1">GBR_01_08_01A</strain>
        <tissue evidence="1">Thorax + abdomen</tissue>
    </source>
</reference>
<dbReference type="Pfam" id="PF14969">
    <property type="entry name" value="DUF4508"/>
    <property type="match status" value="1"/>
</dbReference>
<accession>A0AAD9RID1</accession>
<comment type="caution">
    <text evidence="1">The sequence shown here is derived from an EMBL/GenBank/DDBJ whole genome shotgun (WGS) entry which is preliminary data.</text>
</comment>
<reference evidence="1" key="2">
    <citation type="journal article" date="2023" name="Commun. Biol.">
        <title>Intrasexual cuticular hydrocarbon dimorphism in a wasp sheds light on hydrocarbon biosynthesis genes in Hymenoptera.</title>
        <authorList>
            <person name="Moris V.C."/>
            <person name="Podsiadlowski L."/>
            <person name="Martin S."/>
            <person name="Oeyen J.P."/>
            <person name="Donath A."/>
            <person name="Petersen M."/>
            <person name="Wilbrandt J."/>
            <person name="Misof B."/>
            <person name="Liedtke D."/>
            <person name="Thamm M."/>
            <person name="Scheiner R."/>
            <person name="Schmitt T."/>
            <person name="Niehuis O."/>
        </authorList>
    </citation>
    <scope>NUCLEOTIDE SEQUENCE</scope>
    <source>
        <strain evidence="1">GBR_01_08_01A</strain>
    </source>
</reference>
<keyword evidence="2" id="KW-1185">Reference proteome</keyword>
<gene>
    <name evidence="1" type="ORF">KPH14_012482</name>
</gene>
<dbReference type="AlphaFoldDB" id="A0AAD9RID1"/>
<name>A0AAD9RID1_9HYME</name>
<dbReference type="PANTHER" id="PTHR16260:SF3">
    <property type="entry name" value="CHROMOSOME 14 OPEN READING FRAME 119-LIKE-RELATED"/>
    <property type="match status" value="1"/>
</dbReference>
<sequence length="114" mass="13250">MSTMLSNESQMRYVLEWFREWSEMQRGDFLEILLEQCGSPGLVNGLVPGMENMSCKEGSDRPPNLFQCRVKLFREWCQNWSQQEKDSLLTSIKSIDGKFAGNYEQRLSALTEDN</sequence>
<dbReference type="InterPro" id="IPR028019">
    <property type="entry name" value="DUF4508"/>
</dbReference>
<protein>
    <submittedName>
        <fullName evidence="1">Uncharacterized protein</fullName>
    </submittedName>
</protein>
<evidence type="ECO:0000313" key="2">
    <source>
        <dbReference type="Proteomes" id="UP001258017"/>
    </source>
</evidence>
<evidence type="ECO:0000313" key="1">
    <source>
        <dbReference type="EMBL" id="KAK2580226.1"/>
    </source>
</evidence>
<dbReference type="EMBL" id="JAIFRP010000062">
    <property type="protein sequence ID" value="KAK2580226.1"/>
    <property type="molecule type" value="Genomic_DNA"/>
</dbReference>
<proteinExistence type="predicted"/>
<dbReference type="Proteomes" id="UP001258017">
    <property type="component" value="Unassembled WGS sequence"/>
</dbReference>